<comment type="caution">
    <text evidence="2">The sequence shown here is derived from an EMBL/GenBank/DDBJ whole genome shotgun (WGS) entry which is preliminary data.</text>
</comment>
<feature type="domain" description="Transposase IS4-like" evidence="1">
    <location>
        <begin position="36"/>
        <end position="86"/>
    </location>
</feature>
<gene>
    <name evidence="2" type="ORF">EZS27_029432</name>
</gene>
<dbReference type="EMBL" id="SNRY01003472">
    <property type="protein sequence ID" value="KAA6320844.1"/>
    <property type="molecule type" value="Genomic_DNA"/>
</dbReference>
<dbReference type="Pfam" id="PF01609">
    <property type="entry name" value="DDE_Tnp_1"/>
    <property type="match status" value="1"/>
</dbReference>
<evidence type="ECO:0000313" key="2">
    <source>
        <dbReference type="EMBL" id="KAA6320844.1"/>
    </source>
</evidence>
<accession>A0A5J4QIY3</accession>
<name>A0A5J4QIY3_9ZZZZ</name>
<sequence length="99" mass="11762">MHRYTIHTQRDLSKDSDKRQILHADSACSDEPIVPILKSKEIENQIHEKGYRGKLLTDEQKASNKTKSKTRVRVEHIFGFIEQKWYSFSLYFCCKQMKD</sequence>
<evidence type="ECO:0000259" key="1">
    <source>
        <dbReference type="Pfam" id="PF01609"/>
    </source>
</evidence>
<dbReference type="GO" id="GO:0006313">
    <property type="term" value="P:DNA transposition"/>
    <property type="evidence" value="ECO:0007669"/>
    <property type="project" value="InterPro"/>
</dbReference>
<dbReference type="InterPro" id="IPR002559">
    <property type="entry name" value="Transposase_11"/>
</dbReference>
<proteinExistence type="predicted"/>
<dbReference type="GO" id="GO:0003677">
    <property type="term" value="F:DNA binding"/>
    <property type="evidence" value="ECO:0007669"/>
    <property type="project" value="InterPro"/>
</dbReference>
<organism evidence="2">
    <name type="scientific">termite gut metagenome</name>
    <dbReference type="NCBI Taxonomy" id="433724"/>
    <lineage>
        <taxon>unclassified sequences</taxon>
        <taxon>metagenomes</taxon>
        <taxon>organismal metagenomes</taxon>
    </lineage>
</organism>
<protein>
    <recommendedName>
        <fullName evidence="1">Transposase IS4-like domain-containing protein</fullName>
    </recommendedName>
</protein>
<dbReference type="GO" id="GO:0004803">
    <property type="term" value="F:transposase activity"/>
    <property type="evidence" value="ECO:0007669"/>
    <property type="project" value="InterPro"/>
</dbReference>
<dbReference type="AlphaFoldDB" id="A0A5J4QIY3"/>
<reference evidence="2" key="1">
    <citation type="submission" date="2019-03" db="EMBL/GenBank/DDBJ databases">
        <title>Single cell metagenomics reveals metabolic interactions within the superorganism composed of flagellate Streblomastix strix and complex community of Bacteroidetes bacteria on its surface.</title>
        <authorList>
            <person name="Treitli S.C."/>
            <person name="Kolisko M."/>
            <person name="Husnik F."/>
            <person name="Keeling P."/>
            <person name="Hampl V."/>
        </authorList>
    </citation>
    <scope>NUCLEOTIDE SEQUENCE</scope>
    <source>
        <strain evidence="2">STM</strain>
    </source>
</reference>